<comment type="caution">
    <text evidence="2">The sequence shown here is derived from an EMBL/GenBank/DDBJ whole genome shotgun (WGS) entry which is preliminary data.</text>
</comment>
<feature type="region of interest" description="Disordered" evidence="1">
    <location>
        <begin position="362"/>
        <end position="414"/>
    </location>
</feature>
<evidence type="ECO:0000313" key="2">
    <source>
        <dbReference type="EMBL" id="KAA0154757.1"/>
    </source>
</evidence>
<keyword evidence="3" id="KW-1185">Reference proteome</keyword>
<dbReference type="Proteomes" id="UP000323011">
    <property type="component" value="Unassembled WGS sequence"/>
</dbReference>
<dbReference type="EMBL" id="VLTN01000010">
    <property type="protein sequence ID" value="KAA0154757.1"/>
    <property type="molecule type" value="Genomic_DNA"/>
</dbReference>
<evidence type="ECO:0000256" key="1">
    <source>
        <dbReference type="SAM" id="MobiDB-lite"/>
    </source>
</evidence>
<protein>
    <submittedName>
        <fullName evidence="2">Uncharacterized protein</fullName>
    </submittedName>
</protein>
<name>A0A5A8CQE8_CAFRO</name>
<accession>A0A5A8CQE8</accession>
<organism evidence="2 3">
    <name type="scientific">Cafeteria roenbergensis</name>
    <name type="common">Marine flagellate</name>
    <dbReference type="NCBI Taxonomy" id="33653"/>
    <lineage>
        <taxon>Eukaryota</taxon>
        <taxon>Sar</taxon>
        <taxon>Stramenopiles</taxon>
        <taxon>Bigyra</taxon>
        <taxon>Opalozoa</taxon>
        <taxon>Bicosoecida</taxon>
        <taxon>Cafeteriaceae</taxon>
        <taxon>Cafeteria</taxon>
    </lineage>
</organism>
<sequence>MLNSAFVLPAAADGSELLAQLAELDGLSPSGKSLTSLRVTEHSRPRHVIATLLVEPKELLSPGPHSGDVIDAADAIASVLEATGIRAEGAVFDSALLDQRAVAQRVVQARALARQPQMLYDRIGNGQDDAVWLVPGGEIPAMRQAAVVVGAPLAAGEHGSHSEPLSVLLPRGPLFRRDVERWRFGKRFCIRWAVDQYPNWWDSVYGWAQPTKAFPPHPLHMTPRAQGGKGRLMAIRMRAWRPVGAAEGAQTDDKEASAGGSSSITALVGSSTAAAKALARLDASSGAEREQSMVRAARRAAAERARRGKGGGSDAPSEAQAALAAILAGEGGRKAHWLARMPLAEALCAAVRCFGADPRAAQSLGNEPEPNGADAGGPAAANDPAGARPGAGRSNVASASGSRGSSADTAGGRGAEARVALWASSLRADREGEALEAAAAAELASRREAAALAEAEDGEAAAAAEAAGERAAGTGTTLARLSTAADVAGSLVGPTSAAAELADASEEASAAAAIEALLGHGSTWRRRPSLRDAEGLEAAAAHACGVGSDPVLQGREVMWTVAASATFALVSGWGPHAPGAPAEAMAVLRRAVDGDERNRGYGEEAVSLLDAVKALRPAGGDAAAEGAPRLPLPPPEEVAPAQQRALPVRSRPLFRVPTGGRTPLHAACEAADVAAVRGIITALWPAALPRAAVPGEVLPQAFGLPDGERG</sequence>
<dbReference type="AlphaFoldDB" id="A0A5A8CQE8"/>
<proteinExistence type="predicted"/>
<reference evidence="2 3" key="1">
    <citation type="submission" date="2019-07" db="EMBL/GenBank/DDBJ databases">
        <title>Genomes of Cafeteria roenbergensis.</title>
        <authorList>
            <person name="Fischer M.G."/>
            <person name="Hackl T."/>
            <person name="Roman M."/>
        </authorList>
    </citation>
    <scope>NUCLEOTIDE SEQUENCE [LARGE SCALE GENOMIC DNA]</scope>
    <source>
        <strain evidence="2 3">BVI</strain>
    </source>
</reference>
<feature type="compositionally biased region" description="Low complexity" evidence="1">
    <location>
        <begin position="367"/>
        <end position="410"/>
    </location>
</feature>
<gene>
    <name evidence="2" type="ORF">FNF29_02286</name>
</gene>
<evidence type="ECO:0000313" key="3">
    <source>
        <dbReference type="Proteomes" id="UP000323011"/>
    </source>
</evidence>
<feature type="region of interest" description="Disordered" evidence="1">
    <location>
        <begin position="282"/>
        <end position="318"/>
    </location>
</feature>